<keyword evidence="2" id="KW-0808">Transferase</keyword>
<dbReference type="EMBL" id="DF238821">
    <property type="protein sequence ID" value="GAC98554.1"/>
    <property type="molecule type" value="Genomic_DNA"/>
</dbReference>
<evidence type="ECO:0000313" key="9">
    <source>
        <dbReference type="EMBL" id="GAC98554.1"/>
    </source>
</evidence>
<evidence type="ECO:0000256" key="3">
    <source>
        <dbReference type="ARBA" id="ARBA00022691"/>
    </source>
</evidence>
<evidence type="ECO:0000256" key="7">
    <source>
        <dbReference type="SAM" id="MobiDB-lite"/>
    </source>
</evidence>
<evidence type="ECO:0000256" key="6">
    <source>
        <dbReference type="ARBA" id="ARBA00048619"/>
    </source>
</evidence>
<dbReference type="PANTHER" id="PTHR46402">
    <property type="entry name" value="SET AND MYND DOMAIN-CONTAINING PROTEIN 5"/>
    <property type="match status" value="1"/>
</dbReference>
<evidence type="ECO:0000259" key="8">
    <source>
        <dbReference type="PROSITE" id="PS50280"/>
    </source>
</evidence>
<evidence type="ECO:0000256" key="4">
    <source>
        <dbReference type="ARBA" id="ARBA00042380"/>
    </source>
</evidence>
<dbReference type="InterPro" id="IPR001214">
    <property type="entry name" value="SET_dom"/>
</dbReference>
<dbReference type="HOGENOM" id="CLU_031650_0_0_1"/>
<dbReference type="eggNOG" id="KOG2084">
    <property type="taxonomic scope" value="Eukaryota"/>
</dbReference>
<dbReference type="GO" id="GO:0042799">
    <property type="term" value="F:histone H4K20 methyltransferase activity"/>
    <property type="evidence" value="ECO:0007669"/>
    <property type="project" value="TreeGrafter"/>
</dbReference>
<dbReference type="CDD" id="cd20071">
    <property type="entry name" value="SET_SMYD"/>
    <property type="match status" value="1"/>
</dbReference>
<dbReference type="Gene3D" id="1.10.220.160">
    <property type="match status" value="1"/>
</dbReference>
<keyword evidence="10" id="KW-1185">Reference proteome</keyword>
<feature type="region of interest" description="Disordered" evidence="7">
    <location>
        <begin position="64"/>
        <end position="93"/>
    </location>
</feature>
<dbReference type="SUPFAM" id="SSF82199">
    <property type="entry name" value="SET domain"/>
    <property type="match status" value="1"/>
</dbReference>
<evidence type="ECO:0000256" key="2">
    <source>
        <dbReference type="ARBA" id="ARBA00022679"/>
    </source>
</evidence>
<keyword evidence="3" id="KW-0949">S-adenosyl-L-methionine</keyword>
<accession>R9PB28</accession>
<evidence type="ECO:0000256" key="1">
    <source>
        <dbReference type="ARBA" id="ARBA00022603"/>
    </source>
</evidence>
<dbReference type="STRING" id="1305764.R9PB28"/>
<dbReference type="SMART" id="SM00317">
    <property type="entry name" value="SET"/>
    <property type="match status" value="1"/>
</dbReference>
<sequence length="496" mass="54289">MVAPTEAQIVEAVKAELAQDSFTFDLSQQDELIRLLATLELEHDWDSIPSKKFATILSKHSIIASPSTTNGEPTASSSAGGKKKKKKSKSDTTIPKSFIDTTIPLPPGIRSEYFDPIKGKGLVATRAFPRGELLFTEDAYVPTPPPEAFDQMSSGELCAQCFLPISSAPVALAVKNCNKCKYRFCTSACWKQAMATHHTLLCTGMNVEANELMRLIGQHKWQSLHSVARSLARLLTTLTDGYQGEGWKRTGGKGEDLTDTYGDFDTVYARLSSFATVSELERRSRNPGWSTEKSSFEAILSSAHTALCTALDPSSPSQNPKFTLTPTQTSLLQPLFTLPSFLKLLGRSNINMEKFGGLYSLHSFLNHSCSPNVEIRHVPQRGILASMKIAALALRDIQPGEELVISYIDPTTRLGRRQLLLYRDYCFGPCTCSKCTAELAELSLVYDPKKHGVKGFLDSVARKTGADAEQAAAAPQHAKNGEDANLEEELRASLGF</sequence>
<dbReference type="GO" id="GO:0032259">
    <property type="term" value="P:methylation"/>
    <property type="evidence" value="ECO:0007669"/>
    <property type="project" value="UniProtKB-KW"/>
</dbReference>
<dbReference type="RefSeq" id="XP_012192141.1">
    <property type="nucleotide sequence ID" value="XM_012336751.1"/>
</dbReference>
<gene>
    <name evidence="9" type="ORF">PHSY_006148</name>
</gene>
<dbReference type="AlphaFoldDB" id="R9PB28"/>
<dbReference type="Gene3D" id="2.170.270.10">
    <property type="entry name" value="SET domain"/>
    <property type="match status" value="1"/>
</dbReference>
<dbReference type="InterPro" id="IPR046341">
    <property type="entry name" value="SET_dom_sf"/>
</dbReference>
<dbReference type="Pfam" id="PF00856">
    <property type="entry name" value="SET"/>
    <property type="match status" value="1"/>
</dbReference>
<dbReference type="PROSITE" id="PS50280">
    <property type="entry name" value="SET"/>
    <property type="match status" value="1"/>
</dbReference>
<dbReference type="OrthoDB" id="438641at2759"/>
<protein>
    <recommendedName>
        <fullName evidence="5">Histone-lysine N-methyltransferase SET5</fullName>
    </recommendedName>
    <alternativeName>
        <fullName evidence="4">SET domain-containing protein 5</fullName>
    </alternativeName>
</protein>
<dbReference type="Proteomes" id="UP000014071">
    <property type="component" value="Unassembled WGS sequence"/>
</dbReference>
<dbReference type="GO" id="GO:0045814">
    <property type="term" value="P:negative regulation of gene expression, epigenetic"/>
    <property type="evidence" value="ECO:0007669"/>
    <property type="project" value="TreeGrafter"/>
</dbReference>
<keyword evidence="1" id="KW-0489">Methyltransferase</keyword>
<evidence type="ECO:0000256" key="5">
    <source>
        <dbReference type="ARBA" id="ARBA00044528"/>
    </source>
</evidence>
<dbReference type="Gene3D" id="6.10.140.2220">
    <property type="match status" value="1"/>
</dbReference>
<organism evidence="9 10">
    <name type="scientific">Pseudozyma hubeiensis (strain SY62)</name>
    <name type="common">Yeast</name>
    <dbReference type="NCBI Taxonomy" id="1305764"/>
    <lineage>
        <taxon>Eukaryota</taxon>
        <taxon>Fungi</taxon>
        <taxon>Dikarya</taxon>
        <taxon>Basidiomycota</taxon>
        <taxon>Ustilaginomycotina</taxon>
        <taxon>Ustilaginomycetes</taxon>
        <taxon>Ustilaginales</taxon>
        <taxon>Ustilaginaceae</taxon>
        <taxon>Pseudozyma</taxon>
    </lineage>
</organism>
<dbReference type="PANTHER" id="PTHR46402:SF2">
    <property type="entry name" value="HISTONE-LYSINE N-TRIMETHYLTRANSFERASE SMYD5"/>
    <property type="match status" value="1"/>
</dbReference>
<evidence type="ECO:0000313" key="10">
    <source>
        <dbReference type="Proteomes" id="UP000014071"/>
    </source>
</evidence>
<reference evidence="10" key="1">
    <citation type="journal article" date="2013" name="Genome Announc.">
        <title>Draft genome sequence of the basidiomycetous yeast-like fungus Pseudozyma hubeiensis SY62, which produces an abundant amount of the biosurfactant mannosylerythritol lipids.</title>
        <authorList>
            <person name="Konishi M."/>
            <person name="Hatada Y."/>
            <person name="Horiuchi J."/>
        </authorList>
    </citation>
    <scope>NUCLEOTIDE SEQUENCE [LARGE SCALE GENOMIC DNA]</scope>
    <source>
        <strain evidence="10">SY62</strain>
    </source>
</reference>
<dbReference type="GeneID" id="24111420"/>
<comment type="catalytic activity">
    <reaction evidence="6">
        <text>L-lysyl-[histone] + S-adenosyl-L-methionine = N(6)-methyl-L-lysyl-[histone] + S-adenosyl-L-homocysteine + H(+)</text>
        <dbReference type="Rhea" id="RHEA:10024"/>
        <dbReference type="Rhea" id="RHEA-COMP:9845"/>
        <dbReference type="Rhea" id="RHEA-COMP:9846"/>
        <dbReference type="ChEBI" id="CHEBI:15378"/>
        <dbReference type="ChEBI" id="CHEBI:29969"/>
        <dbReference type="ChEBI" id="CHEBI:57856"/>
        <dbReference type="ChEBI" id="CHEBI:59789"/>
        <dbReference type="ChEBI" id="CHEBI:61929"/>
    </reaction>
    <physiologicalReaction direction="left-to-right" evidence="6">
        <dbReference type="Rhea" id="RHEA:10025"/>
    </physiologicalReaction>
</comment>
<proteinExistence type="predicted"/>
<name>R9PB28_PSEHS</name>
<feature type="domain" description="SET" evidence="8">
    <location>
        <begin position="107"/>
        <end position="408"/>
    </location>
</feature>
<feature type="compositionally biased region" description="Polar residues" evidence="7">
    <location>
        <begin position="64"/>
        <end position="74"/>
    </location>
</feature>